<reference evidence="3 4" key="1">
    <citation type="submission" date="2018-06" db="EMBL/GenBank/DDBJ databases">
        <title>Genomic Encyclopedia of Type Strains, Phase IV (KMG-IV): sequencing the most valuable type-strain genomes for metagenomic binning, comparative biology and taxonomic classification.</title>
        <authorList>
            <person name="Goeker M."/>
        </authorList>
    </citation>
    <scope>NUCLEOTIDE SEQUENCE [LARGE SCALE GENOMIC DNA]</scope>
    <source>
        <strain evidence="3 4">DSM 44599</strain>
    </source>
</reference>
<evidence type="ECO:0000313" key="3">
    <source>
        <dbReference type="EMBL" id="RBO96088.1"/>
    </source>
</evidence>
<dbReference type="InterPro" id="IPR052336">
    <property type="entry name" value="MlaD_Phospholipid_Transporter"/>
</dbReference>
<dbReference type="RefSeq" id="WP_170160683.1">
    <property type="nucleotide sequence ID" value="NZ_CP107943.1"/>
</dbReference>
<dbReference type="PANTHER" id="PTHR33371:SF15">
    <property type="entry name" value="LIPOPROTEIN LPRN"/>
    <property type="match status" value="1"/>
</dbReference>
<evidence type="ECO:0000313" key="4">
    <source>
        <dbReference type="Proteomes" id="UP000252586"/>
    </source>
</evidence>
<evidence type="ECO:0000259" key="2">
    <source>
        <dbReference type="Pfam" id="PF02470"/>
    </source>
</evidence>
<dbReference type="EMBL" id="QNRE01000001">
    <property type="protein sequence ID" value="RBO96088.1"/>
    <property type="molecule type" value="Genomic_DNA"/>
</dbReference>
<feature type="chain" id="PRO_5016918735" evidence="1">
    <location>
        <begin position="30"/>
        <end position="354"/>
    </location>
</feature>
<feature type="signal peptide" evidence="1">
    <location>
        <begin position="1"/>
        <end position="29"/>
    </location>
</feature>
<protein>
    <submittedName>
        <fullName evidence="3">ABC-type transporter Mla subunit MlaD</fullName>
    </submittedName>
</protein>
<dbReference type="GO" id="GO:0005576">
    <property type="term" value="C:extracellular region"/>
    <property type="evidence" value="ECO:0007669"/>
    <property type="project" value="TreeGrafter"/>
</dbReference>
<gene>
    <name evidence="3" type="ORF">DFR74_10199</name>
</gene>
<keyword evidence="1" id="KW-0732">Signal</keyword>
<dbReference type="AlphaFoldDB" id="A0A366E3V6"/>
<keyword evidence="4" id="KW-1185">Reference proteome</keyword>
<accession>A0A366E3V6</accession>
<dbReference type="InterPro" id="IPR003399">
    <property type="entry name" value="Mce/MlaD"/>
</dbReference>
<dbReference type="STRING" id="1210090.GCA_001613185_03199"/>
<dbReference type="PANTHER" id="PTHR33371">
    <property type="entry name" value="INTERMEMBRANE PHOSPHOLIPID TRANSPORT SYSTEM BINDING PROTEIN MLAD-RELATED"/>
    <property type="match status" value="1"/>
</dbReference>
<name>A0A366E3V6_9NOCA</name>
<comment type="caution">
    <text evidence="3">The sequence shown here is derived from an EMBL/GenBank/DDBJ whole genome shotgun (WGS) entry which is preliminary data.</text>
</comment>
<feature type="domain" description="Mce/MlaD" evidence="2">
    <location>
        <begin position="41"/>
        <end position="121"/>
    </location>
</feature>
<sequence length="354" mass="36454">MTRRPPRACLWTTVLAALTIVAGCGFDPAAIPVPGTGIAGPTYRIHIEFGDVLNLPARAKVMADGAEIGTLAGVTVVAPTAHRPGHVVADLDIEATVELSAGTRARLRQDTVLGEMHIALTSVAGAVGPLISPGDTIPIADTEPPLSIEDTLAGLATFTNGGALLTMQDIVHRVNSALPRDRRETGRIAETITANLTDLAGNLDRLDAFAAAAVADTEVILANAEVLRELLSEPGAGQVAAATGSLARLLGILGELDNVADAVTWLAPLAAAGDEAAGAFLPMVLGAASVDLSVPANVRLLIDLLENRVLPFIERGPVVAVTGVQVEGRPPDVLSREEGLDVLVSALRMIGVVR</sequence>
<dbReference type="PROSITE" id="PS51257">
    <property type="entry name" value="PROKAR_LIPOPROTEIN"/>
    <property type="match status" value="1"/>
</dbReference>
<evidence type="ECO:0000256" key="1">
    <source>
        <dbReference type="SAM" id="SignalP"/>
    </source>
</evidence>
<dbReference type="Pfam" id="PF02470">
    <property type="entry name" value="MlaD"/>
    <property type="match status" value="1"/>
</dbReference>
<dbReference type="Proteomes" id="UP000252586">
    <property type="component" value="Unassembled WGS sequence"/>
</dbReference>
<organism evidence="3 4">
    <name type="scientific">Nocardia puris</name>
    <dbReference type="NCBI Taxonomy" id="208602"/>
    <lineage>
        <taxon>Bacteria</taxon>
        <taxon>Bacillati</taxon>
        <taxon>Actinomycetota</taxon>
        <taxon>Actinomycetes</taxon>
        <taxon>Mycobacteriales</taxon>
        <taxon>Nocardiaceae</taxon>
        <taxon>Nocardia</taxon>
    </lineage>
</organism>
<proteinExistence type="predicted"/>